<proteinExistence type="predicted"/>
<feature type="compositionally biased region" description="Low complexity" evidence="1">
    <location>
        <begin position="74"/>
        <end position="89"/>
    </location>
</feature>
<gene>
    <name evidence="2" type="ORF">Plil01_000483300</name>
</gene>
<protein>
    <submittedName>
        <fullName evidence="2">Unnamed protein product</fullName>
    </submittedName>
</protein>
<sequence>MPPVQPTMHCPPSDSSILEWLLRSNTADDGPWTKPAMEPQLFPNTTMPYFEVADEPFHGVEAALTPALVHPAPSSSTTTTTTTTTTTSSDVRTSEMMAPSLPFGDI</sequence>
<comment type="caution">
    <text evidence="2">The sequence shown here is derived from an EMBL/GenBank/DDBJ whole genome shotgun (WGS) entry which is preliminary data.</text>
</comment>
<dbReference type="OrthoDB" id="163272at2759"/>
<evidence type="ECO:0000313" key="2">
    <source>
        <dbReference type="EMBL" id="GMF14597.1"/>
    </source>
</evidence>
<keyword evidence="3" id="KW-1185">Reference proteome</keyword>
<evidence type="ECO:0000256" key="1">
    <source>
        <dbReference type="SAM" id="MobiDB-lite"/>
    </source>
</evidence>
<reference evidence="2" key="1">
    <citation type="submission" date="2023-04" db="EMBL/GenBank/DDBJ databases">
        <title>Phytophthora lilii NBRC 32176.</title>
        <authorList>
            <person name="Ichikawa N."/>
            <person name="Sato H."/>
            <person name="Tonouchi N."/>
        </authorList>
    </citation>
    <scope>NUCLEOTIDE SEQUENCE</scope>
    <source>
        <strain evidence="2">NBRC 32176</strain>
    </source>
</reference>
<organism evidence="2 3">
    <name type="scientific">Phytophthora lilii</name>
    <dbReference type="NCBI Taxonomy" id="2077276"/>
    <lineage>
        <taxon>Eukaryota</taxon>
        <taxon>Sar</taxon>
        <taxon>Stramenopiles</taxon>
        <taxon>Oomycota</taxon>
        <taxon>Peronosporomycetes</taxon>
        <taxon>Peronosporales</taxon>
        <taxon>Peronosporaceae</taxon>
        <taxon>Phytophthora</taxon>
    </lineage>
</organism>
<dbReference type="EMBL" id="BSXW01000202">
    <property type="protein sequence ID" value="GMF14597.1"/>
    <property type="molecule type" value="Genomic_DNA"/>
</dbReference>
<dbReference type="Proteomes" id="UP001165083">
    <property type="component" value="Unassembled WGS sequence"/>
</dbReference>
<dbReference type="AlphaFoldDB" id="A0A9W6THZ5"/>
<accession>A0A9W6THZ5</accession>
<evidence type="ECO:0000313" key="3">
    <source>
        <dbReference type="Proteomes" id="UP001165083"/>
    </source>
</evidence>
<feature type="region of interest" description="Disordered" evidence="1">
    <location>
        <begin position="69"/>
        <end position="106"/>
    </location>
</feature>
<name>A0A9W6THZ5_9STRA</name>